<feature type="compositionally biased region" description="Low complexity" evidence="1">
    <location>
        <begin position="14"/>
        <end position="28"/>
    </location>
</feature>
<proteinExistence type="predicted"/>
<dbReference type="EMBL" id="RXIR01000010">
    <property type="protein sequence ID" value="TVS28666.1"/>
    <property type="molecule type" value="Genomic_DNA"/>
</dbReference>
<evidence type="ECO:0000313" key="3">
    <source>
        <dbReference type="EMBL" id="TVS28666.1"/>
    </source>
</evidence>
<reference evidence="2 5" key="2">
    <citation type="submission" date="2020-07" db="EMBL/GenBank/DDBJ databases">
        <authorList>
            <person name="Khare M."/>
        </authorList>
    </citation>
    <scope>NUCLEOTIDE SEQUENCE [LARGE SCALE GENOMIC DNA]</scope>
    <source>
        <strain evidence="2 5">P8776</strain>
    </source>
</reference>
<feature type="region of interest" description="Disordered" evidence="1">
    <location>
        <begin position="264"/>
        <end position="311"/>
    </location>
</feature>
<comment type="caution">
    <text evidence="3">The sequence shown here is derived from an EMBL/GenBank/DDBJ whole genome shotgun (WGS) entry which is preliminary data.</text>
</comment>
<evidence type="ECO:0000313" key="2">
    <source>
        <dbReference type="EMBL" id="MBA4504092.1"/>
    </source>
</evidence>
<evidence type="ECO:0000313" key="4">
    <source>
        <dbReference type="Proteomes" id="UP000336646"/>
    </source>
</evidence>
<reference evidence="3 4" key="1">
    <citation type="submission" date="2018-12" db="EMBL/GenBank/DDBJ databases">
        <title>Corynebacterium sanguinis sp. nov., a clinically-associated and environmental corynebacterium.</title>
        <authorList>
            <person name="Gonzales-Siles L."/>
            <person name="Jaen-Luchoro D."/>
            <person name="Cardew S."/>
            <person name="Inganas E."/>
            <person name="Ohlen M."/>
            <person name="Jensie-Markopolous S."/>
            <person name="Pinyeiro-Iglesias B."/>
            <person name="Molin K."/>
            <person name="Skovbjerg S."/>
            <person name="Svensson-Stadler L."/>
            <person name="Funke G."/>
            <person name="Moore E.R.B."/>
        </authorList>
    </citation>
    <scope>NUCLEOTIDE SEQUENCE [LARGE SCALE GENOMIC DNA]</scope>
    <source>
        <strain evidence="3 4">58734</strain>
    </source>
</reference>
<sequence>MALWPFGKKNSQGPAEPASAPSYEPSAADGRDEAALRADADATVAVEDAAAPVAAGTAEVADPVEESAGPVSIPHDAVGGSTGPFDGDSVNIDEFDFTDFSNATLNLGSMKIPLPAESQVQVEMGEAGPKMVHIVTRHGRATPVAFASTRTGGLWAQSSEEIAEGMRSEGMPVSFETGPWGREIVGTGTNGVIRIIGVEGPRWLYRVTLAAPNGMEDDMATLGRDLIARSFVYRGPDPILAGNSLPVVLPAQLAQQVQQAVQARAMQQGQPGQPGQLAPGATPSALAEAMKQVMDANSASNSEPNKGERNS</sequence>
<keyword evidence="5" id="KW-1185">Reference proteome</keyword>
<dbReference type="Proteomes" id="UP000580709">
    <property type="component" value="Unassembled WGS sequence"/>
</dbReference>
<dbReference type="GeneID" id="74902416"/>
<dbReference type="AlphaFoldDB" id="A0A6C1TX37"/>
<dbReference type="Pfam" id="PF12502">
    <property type="entry name" value="DUF3710"/>
    <property type="match status" value="1"/>
</dbReference>
<dbReference type="EMBL" id="JACEOR010000072">
    <property type="protein sequence ID" value="MBA4504092.1"/>
    <property type="molecule type" value="Genomic_DNA"/>
</dbReference>
<accession>A0A6C1TX37</accession>
<dbReference type="InterPro" id="IPR022183">
    <property type="entry name" value="DUF3710"/>
</dbReference>
<dbReference type="OrthoDB" id="8480367at2"/>
<dbReference type="RefSeq" id="WP_144318188.1">
    <property type="nucleotide sequence ID" value="NZ_CP038157.1"/>
</dbReference>
<dbReference type="Proteomes" id="UP000336646">
    <property type="component" value="Unassembled WGS sequence"/>
</dbReference>
<evidence type="ECO:0000256" key="1">
    <source>
        <dbReference type="SAM" id="MobiDB-lite"/>
    </source>
</evidence>
<protein>
    <submittedName>
        <fullName evidence="3">DUF3710 domain-containing protein</fullName>
    </submittedName>
</protein>
<feature type="compositionally biased region" description="Polar residues" evidence="1">
    <location>
        <begin position="295"/>
        <end position="304"/>
    </location>
</feature>
<gene>
    <name evidence="3" type="ORF">EKI59_05890</name>
    <name evidence="2" type="ORF">H0H28_01845</name>
</gene>
<feature type="compositionally biased region" description="Low complexity" evidence="1">
    <location>
        <begin position="264"/>
        <end position="283"/>
    </location>
</feature>
<evidence type="ECO:0000313" key="5">
    <source>
        <dbReference type="Proteomes" id="UP000580709"/>
    </source>
</evidence>
<feature type="region of interest" description="Disordered" evidence="1">
    <location>
        <begin position="1"/>
        <end position="36"/>
    </location>
</feature>
<name>A0A6C1TX37_9CORY</name>
<organism evidence="3 4">
    <name type="scientific">Corynebacterium sanguinis</name>
    <dbReference type="NCBI Taxonomy" id="2594913"/>
    <lineage>
        <taxon>Bacteria</taxon>
        <taxon>Bacillati</taxon>
        <taxon>Actinomycetota</taxon>
        <taxon>Actinomycetes</taxon>
        <taxon>Mycobacteriales</taxon>
        <taxon>Corynebacteriaceae</taxon>
        <taxon>Corynebacterium</taxon>
    </lineage>
</organism>